<protein>
    <submittedName>
        <fullName evidence="1">Uncharacterized protein</fullName>
    </submittedName>
</protein>
<sequence>MKEHFGSSRLTSILLPGLLSQGNRGIAISRHRGSH</sequence>
<organism evidence="1">
    <name type="scientific">Anguilla anguilla</name>
    <name type="common">European freshwater eel</name>
    <name type="synonym">Muraena anguilla</name>
    <dbReference type="NCBI Taxonomy" id="7936"/>
    <lineage>
        <taxon>Eukaryota</taxon>
        <taxon>Metazoa</taxon>
        <taxon>Chordata</taxon>
        <taxon>Craniata</taxon>
        <taxon>Vertebrata</taxon>
        <taxon>Euteleostomi</taxon>
        <taxon>Actinopterygii</taxon>
        <taxon>Neopterygii</taxon>
        <taxon>Teleostei</taxon>
        <taxon>Anguilliformes</taxon>
        <taxon>Anguillidae</taxon>
        <taxon>Anguilla</taxon>
    </lineage>
</organism>
<reference evidence="1" key="2">
    <citation type="journal article" date="2015" name="Fish Shellfish Immunol.">
        <title>Early steps in the European eel (Anguilla anguilla)-Vibrio vulnificus interaction in the gills: Role of the RtxA13 toxin.</title>
        <authorList>
            <person name="Callol A."/>
            <person name="Pajuelo D."/>
            <person name="Ebbesson L."/>
            <person name="Teles M."/>
            <person name="MacKenzie S."/>
            <person name="Amaro C."/>
        </authorList>
    </citation>
    <scope>NUCLEOTIDE SEQUENCE</scope>
</reference>
<dbReference type="AlphaFoldDB" id="A0A0E9US16"/>
<evidence type="ECO:0000313" key="1">
    <source>
        <dbReference type="EMBL" id="JAH67990.1"/>
    </source>
</evidence>
<dbReference type="EMBL" id="GBXM01040587">
    <property type="protein sequence ID" value="JAH67990.1"/>
    <property type="molecule type" value="Transcribed_RNA"/>
</dbReference>
<name>A0A0E9US16_ANGAN</name>
<reference evidence="1" key="1">
    <citation type="submission" date="2014-11" db="EMBL/GenBank/DDBJ databases">
        <authorList>
            <person name="Amaro Gonzalez C."/>
        </authorList>
    </citation>
    <scope>NUCLEOTIDE SEQUENCE</scope>
</reference>
<dbReference type="EMBL" id="GBXM01040987">
    <property type="protein sequence ID" value="JAH67590.1"/>
    <property type="molecule type" value="Transcribed_RNA"/>
</dbReference>
<accession>A0A0E9US16</accession>
<proteinExistence type="predicted"/>